<organism evidence="6 7">
    <name type="scientific">Lysobacter hankyongensis</name>
    <dbReference type="NCBI Taxonomy" id="1176535"/>
    <lineage>
        <taxon>Bacteria</taxon>
        <taxon>Pseudomonadati</taxon>
        <taxon>Pseudomonadota</taxon>
        <taxon>Gammaproteobacteria</taxon>
        <taxon>Lysobacterales</taxon>
        <taxon>Lysobacteraceae</taxon>
        <taxon>Lysobacter</taxon>
    </lineage>
</organism>
<evidence type="ECO:0000256" key="4">
    <source>
        <dbReference type="ARBA" id="ARBA00023239"/>
    </source>
</evidence>
<keyword evidence="3" id="KW-0862">Zinc</keyword>
<comment type="caution">
    <text evidence="6">The sequence shown here is derived from an EMBL/GenBank/DDBJ whole genome shotgun (WGS) entry which is preliminary data.</text>
</comment>
<dbReference type="RefSeq" id="WP_345304009.1">
    <property type="nucleotide sequence ID" value="NZ_BAABJE010000015.1"/>
</dbReference>
<sequence>MHASDARLEGGCHCGAIRVSIPVDAVGVVACHCGDCQKLHGNYFAMLVADRDAIVWSGSAERQRYRSSPSIDRTFCPHCGSRIAKEPEASPKLMLSAGLFPRDLPQRLIRHVHADGKPDWYPLPPLQA</sequence>
<evidence type="ECO:0000259" key="5">
    <source>
        <dbReference type="PROSITE" id="PS51891"/>
    </source>
</evidence>
<dbReference type="PROSITE" id="PS51891">
    <property type="entry name" value="CENP_V_GFA"/>
    <property type="match status" value="1"/>
</dbReference>
<comment type="similarity">
    <text evidence="1">Belongs to the Gfa family.</text>
</comment>
<dbReference type="Gene3D" id="3.90.1590.10">
    <property type="entry name" value="glutathione-dependent formaldehyde- activating enzyme (gfa)"/>
    <property type="match status" value="1"/>
</dbReference>
<dbReference type="Proteomes" id="UP001499959">
    <property type="component" value="Unassembled WGS sequence"/>
</dbReference>
<dbReference type="PANTHER" id="PTHR33337">
    <property type="entry name" value="GFA DOMAIN-CONTAINING PROTEIN"/>
    <property type="match status" value="1"/>
</dbReference>
<name>A0ABP9BYI2_9GAMM</name>
<keyword evidence="7" id="KW-1185">Reference proteome</keyword>
<evidence type="ECO:0000256" key="3">
    <source>
        <dbReference type="ARBA" id="ARBA00022833"/>
    </source>
</evidence>
<dbReference type="SUPFAM" id="SSF51316">
    <property type="entry name" value="Mss4-like"/>
    <property type="match status" value="1"/>
</dbReference>
<dbReference type="PANTHER" id="PTHR33337:SF40">
    <property type="entry name" value="CENP-V_GFA DOMAIN-CONTAINING PROTEIN-RELATED"/>
    <property type="match status" value="1"/>
</dbReference>
<dbReference type="EMBL" id="BAABJE010000015">
    <property type="protein sequence ID" value="GAA4800404.1"/>
    <property type="molecule type" value="Genomic_DNA"/>
</dbReference>
<dbReference type="InterPro" id="IPR006913">
    <property type="entry name" value="CENP-V/GFA"/>
</dbReference>
<dbReference type="InterPro" id="IPR011057">
    <property type="entry name" value="Mss4-like_sf"/>
</dbReference>
<evidence type="ECO:0000256" key="1">
    <source>
        <dbReference type="ARBA" id="ARBA00005495"/>
    </source>
</evidence>
<gene>
    <name evidence="6" type="ORF">GCM10023307_28450</name>
</gene>
<keyword evidence="2" id="KW-0479">Metal-binding</keyword>
<dbReference type="Pfam" id="PF04828">
    <property type="entry name" value="GFA"/>
    <property type="match status" value="1"/>
</dbReference>
<protein>
    <submittedName>
        <fullName evidence="6">GFA family protein</fullName>
    </submittedName>
</protein>
<evidence type="ECO:0000313" key="6">
    <source>
        <dbReference type="EMBL" id="GAA4800404.1"/>
    </source>
</evidence>
<accession>A0ABP9BYI2</accession>
<evidence type="ECO:0000313" key="7">
    <source>
        <dbReference type="Proteomes" id="UP001499959"/>
    </source>
</evidence>
<feature type="domain" description="CENP-V/GFA" evidence="5">
    <location>
        <begin position="8"/>
        <end position="121"/>
    </location>
</feature>
<proteinExistence type="inferred from homology"/>
<keyword evidence="4" id="KW-0456">Lyase</keyword>
<evidence type="ECO:0000256" key="2">
    <source>
        <dbReference type="ARBA" id="ARBA00022723"/>
    </source>
</evidence>
<reference evidence="7" key="1">
    <citation type="journal article" date="2019" name="Int. J. Syst. Evol. Microbiol.">
        <title>The Global Catalogue of Microorganisms (GCM) 10K type strain sequencing project: providing services to taxonomists for standard genome sequencing and annotation.</title>
        <authorList>
            <consortium name="The Broad Institute Genomics Platform"/>
            <consortium name="The Broad Institute Genome Sequencing Center for Infectious Disease"/>
            <person name="Wu L."/>
            <person name="Ma J."/>
        </authorList>
    </citation>
    <scope>NUCLEOTIDE SEQUENCE [LARGE SCALE GENOMIC DNA]</scope>
    <source>
        <strain evidence="7">JCM 18204</strain>
    </source>
</reference>